<reference evidence="2" key="1">
    <citation type="submission" date="2019-02" db="EMBL/GenBank/DDBJ databases">
        <authorList>
            <person name="Gruber-Vodicka R. H."/>
            <person name="Seah K. B. B."/>
        </authorList>
    </citation>
    <scope>NUCLEOTIDE SEQUENCE</scope>
    <source>
        <strain evidence="2">BECK_S313</strain>
    </source>
</reference>
<dbReference type="Gene3D" id="1.20.5.340">
    <property type="match status" value="1"/>
</dbReference>
<name>A0A450W981_9GAMM</name>
<protein>
    <recommendedName>
        <fullName evidence="3">Methyl-accepting chemotaxis protein</fullName>
    </recommendedName>
</protein>
<proteinExistence type="predicted"/>
<dbReference type="AlphaFoldDB" id="A0A450W981"/>
<keyword evidence="1" id="KW-0812">Transmembrane</keyword>
<organism evidence="2">
    <name type="scientific">Candidatus Kentrum sp. LPFa</name>
    <dbReference type="NCBI Taxonomy" id="2126335"/>
    <lineage>
        <taxon>Bacteria</taxon>
        <taxon>Pseudomonadati</taxon>
        <taxon>Pseudomonadota</taxon>
        <taxon>Gammaproteobacteria</taxon>
        <taxon>Candidatus Kentrum</taxon>
    </lineage>
</organism>
<dbReference type="EMBL" id="CAADFK010000049">
    <property type="protein sequence ID" value="VFK13597.1"/>
    <property type="molecule type" value="Genomic_DNA"/>
</dbReference>
<feature type="transmembrane region" description="Helical" evidence="1">
    <location>
        <begin position="62"/>
        <end position="85"/>
    </location>
</feature>
<accession>A0A450W981</accession>
<gene>
    <name evidence="2" type="ORF">BECKLPF1236B_GA0070989_104920</name>
</gene>
<sequence>MHSYSIIDNIEMATTENTEKTLSGEGEVDRISKRRAAREAPALALDRFAKSFESSARRWEMIVYPSMFGFIIVAAYGFFLIYNVTRDMHSLAKSMDPAMESNMEIMANSINRMTDHVATITANIDQMTRNVENMDATISAVNSSMGEIKTDMGNMAEKIQALEPILVNISEMNQSMRVMNQSIRVMSAHTDVMSRDVGATSHHFVRPMSAINSFFPW</sequence>
<evidence type="ECO:0008006" key="3">
    <source>
        <dbReference type="Google" id="ProtNLM"/>
    </source>
</evidence>
<keyword evidence="1" id="KW-1133">Transmembrane helix</keyword>
<evidence type="ECO:0000313" key="2">
    <source>
        <dbReference type="EMBL" id="VFK13597.1"/>
    </source>
</evidence>
<dbReference type="SUPFAM" id="SSF58104">
    <property type="entry name" value="Methyl-accepting chemotaxis protein (MCP) signaling domain"/>
    <property type="match status" value="1"/>
</dbReference>
<keyword evidence="1" id="KW-0472">Membrane</keyword>
<evidence type="ECO:0000256" key="1">
    <source>
        <dbReference type="SAM" id="Phobius"/>
    </source>
</evidence>